<dbReference type="Pfam" id="PF08843">
    <property type="entry name" value="AbiEii"/>
    <property type="match status" value="1"/>
</dbReference>
<sequence>MEKINTITADVITQLTKMAEMKKESIEQLVAFYCQERLLYRLSTSSYDDQFYIEGDLFFFTLAEGVGMPPSELTLTAQKSHYQNDIVQQAFTEICSIEIQEDGIQFLENDIESIITDTSIHLKIPAKLDTITTYIEINITFIENRMAPKTITFPSMLDMKPAELYTFPIEFVVAQALLDIYQYPSITSKVEVDIERVLQTQNIEGRKLQAYLEELSDHRHLTWEPTPILEKGIVKQFFNPIYEVLLANEEFFKQWDGKEQAWQ</sequence>
<accession>A0A1E4R6M0</accession>
<name>A0A1E4R6M0_9BACI</name>
<dbReference type="Proteomes" id="UP000094784">
    <property type="component" value="Unassembled WGS sequence"/>
</dbReference>
<dbReference type="InterPro" id="IPR014942">
    <property type="entry name" value="AbiEii"/>
</dbReference>
<gene>
    <name evidence="1" type="ORF">BG258_09480</name>
</gene>
<dbReference type="EMBL" id="MECQ01000001">
    <property type="protein sequence ID" value="ODV56115.1"/>
    <property type="molecule type" value="Genomic_DNA"/>
</dbReference>
<proteinExistence type="predicted"/>
<organism evidence="1 2">
    <name type="scientific">Lysinibacillus fusiformis</name>
    <dbReference type="NCBI Taxonomy" id="28031"/>
    <lineage>
        <taxon>Bacteria</taxon>
        <taxon>Bacillati</taxon>
        <taxon>Bacillota</taxon>
        <taxon>Bacilli</taxon>
        <taxon>Bacillales</taxon>
        <taxon>Bacillaceae</taxon>
        <taxon>Lysinibacillus</taxon>
    </lineage>
</organism>
<dbReference type="RefSeq" id="WP_069481129.1">
    <property type="nucleotide sequence ID" value="NZ_KV766182.1"/>
</dbReference>
<dbReference type="OrthoDB" id="9808443at2"/>
<comment type="caution">
    <text evidence="1">The sequence shown here is derived from an EMBL/GenBank/DDBJ whole genome shotgun (WGS) entry which is preliminary data.</text>
</comment>
<evidence type="ECO:0000313" key="1">
    <source>
        <dbReference type="EMBL" id="ODV56115.1"/>
    </source>
</evidence>
<reference evidence="1 2" key="1">
    <citation type="submission" date="2016-09" db="EMBL/GenBank/DDBJ databases">
        <title>Draft genome sequence of the soil isolate, Lysinibacillus fusiformis M5, a potential hypoxanthine producer.</title>
        <authorList>
            <person name="Gallegos-Monterrosa R."/>
            <person name="Maroti G."/>
            <person name="Balint B."/>
            <person name="Kovacs A.T."/>
        </authorList>
    </citation>
    <scope>NUCLEOTIDE SEQUENCE [LARGE SCALE GENOMIC DNA]</scope>
    <source>
        <strain evidence="1 2">M5</strain>
    </source>
</reference>
<evidence type="ECO:0000313" key="2">
    <source>
        <dbReference type="Proteomes" id="UP000094784"/>
    </source>
</evidence>
<evidence type="ECO:0008006" key="3">
    <source>
        <dbReference type="Google" id="ProtNLM"/>
    </source>
</evidence>
<dbReference type="AlphaFoldDB" id="A0A1E4R6M0"/>
<protein>
    <recommendedName>
        <fullName evidence="3">Nucleotidyl transferase AbiEii toxin, Type IV TA system</fullName>
    </recommendedName>
</protein>